<proteinExistence type="predicted"/>
<comment type="caution">
    <text evidence="2">The sequence shown here is derived from an EMBL/GenBank/DDBJ whole genome shotgun (WGS) entry which is preliminary data.</text>
</comment>
<dbReference type="AlphaFoldDB" id="A0A6G4CT60"/>
<evidence type="ECO:0000313" key="2">
    <source>
        <dbReference type="EMBL" id="NEZ76042.1"/>
    </source>
</evidence>
<dbReference type="EMBL" id="SGKT01000025">
    <property type="protein sequence ID" value="NEZ76042.1"/>
    <property type="molecule type" value="Genomic_DNA"/>
</dbReference>
<keyword evidence="1" id="KW-1133">Transmembrane helix</keyword>
<organism evidence="2">
    <name type="scientific">Clostridium botulinum</name>
    <dbReference type="NCBI Taxonomy" id="1491"/>
    <lineage>
        <taxon>Bacteria</taxon>
        <taxon>Bacillati</taxon>
        <taxon>Bacillota</taxon>
        <taxon>Clostridia</taxon>
        <taxon>Eubacteriales</taxon>
        <taxon>Clostridiaceae</taxon>
        <taxon>Clostridium</taxon>
    </lineage>
</organism>
<accession>A0A6G4CT60</accession>
<protein>
    <submittedName>
        <fullName evidence="2">Conjugal transfer protein</fullName>
    </submittedName>
</protein>
<keyword evidence="1" id="KW-0472">Membrane</keyword>
<feature type="transmembrane region" description="Helical" evidence="1">
    <location>
        <begin position="26"/>
        <end position="42"/>
    </location>
</feature>
<reference evidence="2" key="1">
    <citation type="submission" date="2019-02" db="EMBL/GenBank/DDBJ databases">
        <title>Genome sequencing of Clostridium botulinum clinical isolates.</title>
        <authorList>
            <person name="Brunt J."/>
            <person name="Van Vliet A.H.M."/>
            <person name="Stringer S.C."/>
            <person name="Grant K.A."/>
            <person name="Carter A.C."/>
            <person name="Peck M.W."/>
        </authorList>
    </citation>
    <scope>NUCLEOTIDE SEQUENCE</scope>
    <source>
        <strain evidence="2">H114400598</strain>
    </source>
</reference>
<dbReference type="InterPro" id="IPR035628">
    <property type="entry name" value="TcpC_C"/>
</dbReference>
<sequence>MLRKKDKKHKVNKIPVIRLGRNKKSVIVLWFVLIVSIVFGAYKNFTAIDKHTIHEKEIIEQKVVDTNGIENFVKNFAKEYYSWENNKGSIERRTSKINEYLIKELQELNRDTIRNDIPTSSSVKDVQIWSVSKIKENEFEVKYSVEQTIKEGEKIKDIISSYEVVVKTDNTGNMIIIKNPTLSNMPEKLNYELKKEETDSTIEEKTIKEVTEFLNTIFKLYPTASKNELGYYVKGDALKPINGEYIFSELVNPIFIKEGKNIKVSTSVKYIDKQTKVIQISQYIFILEKNKNWIIVK</sequence>
<dbReference type="CDD" id="cd16428">
    <property type="entry name" value="TcpC_C"/>
    <property type="match status" value="1"/>
</dbReference>
<evidence type="ECO:0000256" key="1">
    <source>
        <dbReference type="SAM" id="Phobius"/>
    </source>
</evidence>
<gene>
    <name evidence="2" type="ORF">EXM56_12060</name>
</gene>
<dbReference type="InterPro" id="IPR024735">
    <property type="entry name" value="TcpC"/>
</dbReference>
<name>A0A6G4CT60_CLOBO</name>
<keyword evidence="1" id="KW-0812">Transmembrane</keyword>
<dbReference type="CDD" id="cd16386">
    <property type="entry name" value="TcpC_N"/>
    <property type="match status" value="1"/>
</dbReference>
<dbReference type="Gene3D" id="3.10.450.540">
    <property type="match status" value="2"/>
</dbReference>
<dbReference type="Pfam" id="PF12642">
    <property type="entry name" value="TpcC"/>
    <property type="match status" value="1"/>
</dbReference>